<proteinExistence type="predicted"/>
<feature type="region of interest" description="Disordered" evidence="1">
    <location>
        <begin position="1"/>
        <end position="33"/>
    </location>
</feature>
<keyword evidence="3" id="KW-1185">Reference proteome</keyword>
<organism evidence="2 3">
    <name type="scientific">Eleginops maclovinus</name>
    <name type="common">Patagonian blennie</name>
    <name type="synonym">Eleginus maclovinus</name>
    <dbReference type="NCBI Taxonomy" id="56733"/>
    <lineage>
        <taxon>Eukaryota</taxon>
        <taxon>Metazoa</taxon>
        <taxon>Chordata</taxon>
        <taxon>Craniata</taxon>
        <taxon>Vertebrata</taxon>
        <taxon>Euteleostomi</taxon>
        <taxon>Actinopterygii</taxon>
        <taxon>Neopterygii</taxon>
        <taxon>Teleostei</taxon>
        <taxon>Neoteleostei</taxon>
        <taxon>Acanthomorphata</taxon>
        <taxon>Eupercaria</taxon>
        <taxon>Perciformes</taxon>
        <taxon>Notothenioidei</taxon>
        <taxon>Eleginopidae</taxon>
        <taxon>Eleginops</taxon>
    </lineage>
</organism>
<reference evidence="2 3" key="1">
    <citation type="journal article" date="2023" name="Genes (Basel)">
        <title>Chromosome-Level Genome Assembly and Circadian Gene Repertoire of the Patagonia Blennie Eleginops maclovinus-The Closest Ancestral Proxy of Antarctic Cryonotothenioids.</title>
        <authorList>
            <person name="Cheng C.C."/>
            <person name="Rivera-Colon A.G."/>
            <person name="Minhas B.F."/>
            <person name="Wilson L."/>
            <person name="Rayamajhi N."/>
            <person name="Vargas-Chacoff L."/>
            <person name="Catchen J.M."/>
        </authorList>
    </citation>
    <scope>NUCLEOTIDE SEQUENCE [LARGE SCALE GENOMIC DNA]</scope>
    <source>
        <strain evidence="2">JMC-PN-2008</strain>
    </source>
</reference>
<comment type="caution">
    <text evidence="2">The sequence shown here is derived from an EMBL/GenBank/DDBJ whole genome shotgun (WGS) entry which is preliminary data.</text>
</comment>
<evidence type="ECO:0000313" key="3">
    <source>
        <dbReference type="Proteomes" id="UP001346869"/>
    </source>
</evidence>
<name>A0AAN7XLL3_ELEMC</name>
<gene>
    <name evidence="2" type="ORF">PBY51_017391</name>
</gene>
<accession>A0AAN7XLL3</accession>
<protein>
    <submittedName>
        <fullName evidence="2">Uncharacterized protein</fullName>
    </submittedName>
</protein>
<reference evidence="2 3" key="2">
    <citation type="journal article" date="2023" name="Mol. Biol. Evol.">
        <title>Genomics of Secondarily Temperate Adaptation in the Only Non-Antarctic Icefish.</title>
        <authorList>
            <person name="Rivera-Colon A.G."/>
            <person name="Rayamajhi N."/>
            <person name="Minhas B.F."/>
            <person name="Madrigal G."/>
            <person name="Bilyk K.T."/>
            <person name="Yoon V."/>
            <person name="Hune M."/>
            <person name="Gregory S."/>
            <person name="Cheng C.H.C."/>
            <person name="Catchen J.M."/>
        </authorList>
    </citation>
    <scope>NUCLEOTIDE SEQUENCE [LARGE SCALE GENOMIC DNA]</scope>
    <source>
        <strain evidence="2">JMC-PN-2008</strain>
    </source>
</reference>
<evidence type="ECO:0000256" key="1">
    <source>
        <dbReference type="SAM" id="MobiDB-lite"/>
    </source>
</evidence>
<evidence type="ECO:0000313" key="2">
    <source>
        <dbReference type="EMBL" id="KAK5861955.1"/>
    </source>
</evidence>
<dbReference type="Proteomes" id="UP001346869">
    <property type="component" value="Unassembled WGS sequence"/>
</dbReference>
<sequence length="77" mass="8140">MQKHPHLTGSANKGWSPPRDHSAQGPGLTNLLLPPIRSLSTQAPLTPPLPPTVPQCTAWAQVSPEEAEASALCLLQT</sequence>
<dbReference type="EMBL" id="JAUZQC010000012">
    <property type="protein sequence ID" value="KAK5861955.1"/>
    <property type="molecule type" value="Genomic_DNA"/>
</dbReference>
<dbReference type="AlphaFoldDB" id="A0AAN7XLL3"/>